<evidence type="ECO:0000313" key="5">
    <source>
        <dbReference type="EMBL" id="MSB50105.1"/>
    </source>
</evidence>
<name>A0A6I2RH79_FLAPL</name>
<dbReference type="InterPro" id="IPR005754">
    <property type="entry name" value="Sortase"/>
</dbReference>
<organism evidence="5 6">
    <name type="scientific">Flavonifractor plautii</name>
    <name type="common">Fusobacterium plautii</name>
    <dbReference type="NCBI Taxonomy" id="292800"/>
    <lineage>
        <taxon>Bacteria</taxon>
        <taxon>Bacillati</taxon>
        <taxon>Bacillota</taxon>
        <taxon>Clostridia</taxon>
        <taxon>Eubacteriales</taxon>
        <taxon>Oscillospiraceae</taxon>
        <taxon>Flavonifractor</taxon>
    </lineage>
</organism>
<dbReference type="InterPro" id="IPR023365">
    <property type="entry name" value="Sortase_dom-sf"/>
</dbReference>
<comment type="caution">
    <text evidence="5">The sequence shown here is derived from an EMBL/GenBank/DDBJ whole genome shotgun (WGS) entry which is preliminary data.</text>
</comment>
<dbReference type="InterPro" id="IPR042000">
    <property type="entry name" value="Sortase_D_2"/>
</dbReference>
<dbReference type="SUPFAM" id="SSF63817">
    <property type="entry name" value="Sortase"/>
    <property type="match status" value="1"/>
</dbReference>
<dbReference type="CDD" id="cd06166">
    <property type="entry name" value="Sortase_D_2"/>
    <property type="match status" value="1"/>
</dbReference>
<dbReference type="GO" id="GO:0016787">
    <property type="term" value="F:hydrolase activity"/>
    <property type="evidence" value="ECO:0007669"/>
    <property type="project" value="UniProtKB-KW"/>
</dbReference>
<dbReference type="Pfam" id="PF04203">
    <property type="entry name" value="Sortase"/>
    <property type="match status" value="1"/>
</dbReference>
<evidence type="ECO:0000313" key="4">
    <source>
        <dbReference type="EMBL" id="MDB7935850.1"/>
    </source>
</evidence>
<dbReference type="EMBL" id="JAQLWV010000057">
    <property type="protein sequence ID" value="MDB7935850.1"/>
    <property type="molecule type" value="Genomic_DNA"/>
</dbReference>
<dbReference type="NCBIfam" id="TIGR01076">
    <property type="entry name" value="sortase_fam"/>
    <property type="match status" value="1"/>
</dbReference>
<dbReference type="RefSeq" id="WP_131971845.1">
    <property type="nucleotide sequence ID" value="NZ_BAABXT010000001.1"/>
</dbReference>
<reference evidence="4" key="2">
    <citation type="submission" date="2023-01" db="EMBL/GenBank/DDBJ databases">
        <title>Human gut microbiome strain richness.</title>
        <authorList>
            <person name="Chen-Liaw A."/>
        </authorList>
    </citation>
    <scope>NUCLEOTIDE SEQUENCE</scope>
    <source>
        <strain evidence="4">1001287st1_F4_1001285I_161205</strain>
    </source>
</reference>
<dbReference type="EMBL" id="WKPO01000025">
    <property type="protein sequence ID" value="MSB50105.1"/>
    <property type="molecule type" value="Genomic_DNA"/>
</dbReference>
<evidence type="ECO:0000313" key="6">
    <source>
        <dbReference type="Proteomes" id="UP000429811"/>
    </source>
</evidence>
<feature type="active site" description="Acyl-thioester intermediate" evidence="2">
    <location>
        <position position="246"/>
    </location>
</feature>
<evidence type="ECO:0000256" key="1">
    <source>
        <dbReference type="ARBA" id="ARBA00022801"/>
    </source>
</evidence>
<feature type="chain" id="PRO_5044104814" evidence="3">
    <location>
        <begin position="25"/>
        <end position="263"/>
    </location>
</feature>
<keyword evidence="1" id="KW-0378">Hydrolase</keyword>
<dbReference type="AlphaFoldDB" id="A0A6I2RH79"/>
<protein>
    <submittedName>
        <fullName evidence="4 5">Sortase</fullName>
    </submittedName>
</protein>
<accession>A0A6I2RH79</accession>
<dbReference type="PROSITE" id="PS51257">
    <property type="entry name" value="PROKAR_LIPOPROTEIN"/>
    <property type="match status" value="1"/>
</dbReference>
<dbReference type="Gene3D" id="2.40.260.10">
    <property type="entry name" value="Sortase"/>
    <property type="match status" value="1"/>
</dbReference>
<reference evidence="5 6" key="1">
    <citation type="journal article" date="2019" name="Nat. Med.">
        <title>A library of human gut bacterial isolates paired with longitudinal multiomics data enables mechanistic microbiome research.</title>
        <authorList>
            <person name="Poyet M."/>
            <person name="Groussin M."/>
            <person name="Gibbons S.M."/>
            <person name="Avila-Pacheco J."/>
            <person name="Jiang X."/>
            <person name="Kearney S.M."/>
            <person name="Perrotta A.R."/>
            <person name="Berdy B."/>
            <person name="Zhao S."/>
            <person name="Lieberman T.D."/>
            <person name="Swanson P.K."/>
            <person name="Smith M."/>
            <person name="Roesemann S."/>
            <person name="Alexander J.E."/>
            <person name="Rich S.A."/>
            <person name="Livny J."/>
            <person name="Vlamakis H."/>
            <person name="Clish C."/>
            <person name="Bullock K."/>
            <person name="Deik A."/>
            <person name="Scott J."/>
            <person name="Pierce K.A."/>
            <person name="Xavier R.J."/>
            <person name="Alm E.J."/>
        </authorList>
    </citation>
    <scope>NUCLEOTIDE SEQUENCE [LARGE SCALE GENOMIC DNA]</scope>
    <source>
        <strain evidence="5 6">BIOML-A5</strain>
    </source>
</reference>
<evidence type="ECO:0000256" key="3">
    <source>
        <dbReference type="SAM" id="SignalP"/>
    </source>
</evidence>
<keyword evidence="3" id="KW-0732">Signal</keyword>
<gene>
    <name evidence="5" type="ORF">GKE90_15595</name>
    <name evidence="4" type="ORF">PNE06_22450</name>
</gene>
<feature type="signal peptide" evidence="3">
    <location>
        <begin position="1"/>
        <end position="24"/>
    </location>
</feature>
<evidence type="ECO:0000256" key="2">
    <source>
        <dbReference type="PIRSR" id="PIRSR605754-1"/>
    </source>
</evidence>
<feature type="active site" description="Proton donor/acceptor" evidence="2">
    <location>
        <position position="186"/>
    </location>
</feature>
<proteinExistence type="predicted"/>
<dbReference type="Proteomes" id="UP000429811">
    <property type="component" value="Unassembled WGS sequence"/>
</dbReference>
<dbReference type="Proteomes" id="UP001211173">
    <property type="component" value="Unassembled WGS sequence"/>
</dbReference>
<sequence>MKRTFSLIVLMAVMCSCLAMTAHAADYSFTTAASVDYYDYTSYEDAYGSQYNYGGSNVVDYQIPELEYGAFSTTQTGIMEKSPLPGLQASVSTTPSGDYGVSGDGTPVILPGVSSDPTPLPDIPSFTELTDGFLLSNGAIGRISIPAIGVKNYYLWQGETASSMKKGLGHFTSTSVWDGNVGMCGHNRGARYNIGGIKKLEAGDKITYTTSEGTRTYRVETVKTISSTDWSYLEPTSDNRLTIITCVAGDYSRRWCLQAVEEN</sequence>